<reference evidence="9" key="1">
    <citation type="journal article" date="2020" name="Appl. Environ. Microbiol.">
        <title>Diazotrophic Anaeromyxobacter Isolates from Soils.</title>
        <authorList>
            <person name="Masuda Y."/>
            <person name="Yamanaka H."/>
            <person name="Xu Z.X."/>
            <person name="Shiratori Y."/>
            <person name="Aono T."/>
            <person name="Amachi S."/>
            <person name="Senoo K."/>
            <person name="Itoh H."/>
        </authorList>
    </citation>
    <scope>NUCLEOTIDE SEQUENCE [LARGE SCALE GENOMIC DNA]</scope>
    <source>
        <strain evidence="9">R267</strain>
    </source>
</reference>
<comment type="similarity">
    <text evidence="1 5">Belongs to the FlgD family.</text>
</comment>
<dbReference type="InterPro" id="IPR025963">
    <property type="entry name" value="FLgD_Tudor"/>
</dbReference>
<sequence>MDTTAVTSSSSATQGDSASAAAKNVLGKDDFLKLLTAQLANQDPLQPVDNQAFIAQLAQFSSLEQLQNVTSRLDTLLLATASNNQLSTASLVGKSVSYKTSSVALDGTTAPGLSVKLDANASVTCLVQDASGRTVRSLVLGARDAGTFDLGFDGRDASGAPLPAGQYTLQLSARDAQGQDVAVEARGQGRVTGITFDGGAAELLIGQDHVKLSDVSEITQA</sequence>
<feature type="domain" description="FlgD/Vpr Ig-like" evidence="6">
    <location>
        <begin position="104"/>
        <end position="176"/>
    </location>
</feature>
<evidence type="ECO:0000256" key="5">
    <source>
        <dbReference type="RuleBase" id="RU362076"/>
    </source>
</evidence>
<dbReference type="InterPro" id="IPR025965">
    <property type="entry name" value="FlgD/Vpr_Ig-like"/>
</dbReference>
<evidence type="ECO:0000259" key="6">
    <source>
        <dbReference type="Pfam" id="PF13860"/>
    </source>
</evidence>
<dbReference type="Pfam" id="PF13860">
    <property type="entry name" value="FlgD_ig"/>
    <property type="match status" value="1"/>
</dbReference>
<evidence type="ECO:0000256" key="1">
    <source>
        <dbReference type="ARBA" id="ARBA00010577"/>
    </source>
</evidence>
<evidence type="ECO:0000256" key="3">
    <source>
        <dbReference type="ARBA" id="ARBA00022795"/>
    </source>
</evidence>
<dbReference type="Pfam" id="PF03963">
    <property type="entry name" value="FlgD"/>
    <property type="match status" value="1"/>
</dbReference>
<keyword evidence="3 5" id="KW-1005">Bacterial flagellum biogenesis</keyword>
<dbReference type="Pfam" id="PF13861">
    <property type="entry name" value="FLgD_tudor"/>
    <property type="match status" value="1"/>
</dbReference>
<comment type="caution">
    <text evidence="8">The sequence shown here is derived from an EMBL/GenBank/DDBJ whole genome shotgun (WGS) entry which is preliminary data.</text>
</comment>
<comment type="function">
    <text evidence="4 5">Required for flagellar hook formation. May act as a scaffolding protein.</text>
</comment>
<gene>
    <name evidence="8" type="primary">flgD</name>
    <name evidence="8" type="ORF">AMYX_17310</name>
</gene>
<dbReference type="AlphaFoldDB" id="A0A7I9VLI3"/>
<dbReference type="Gene3D" id="2.30.30.910">
    <property type="match status" value="1"/>
</dbReference>
<protein>
    <recommendedName>
        <fullName evidence="2 5">Basal-body rod modification protein FlgD</fullName>
    </recommendedName>
</protein>
<proteinExistence type="inferred from homology"/>
<accession>A0A7I9VLI3</accession>
<evidence type="ECO:0000313" key="9">
    <source>
        <dbReference type="Proteomes" id="UP000503640"/>
    </source>
</evidence>
<keyword evidence="9" id="KW-1185">Reference proteome</keyword>
<name>A0A7I9VLI3_9BACT</name>
<evidence type="ECO:0000256" key="2">
    <source>
        <dbReference type="ARBA" id="ARBA00016013"/>
    </source>
</evidence>
<dbReference type="Proteomes" id="UP000503640">
    <property type="component" value="Unassembled WGS sequence"/>
</dbReference>
<evidence type="ECO:0000259" key="7">
    <source>
        <dbReference type="Pfam" id="PF13861"/>
    </source>
</evidence>
<feature type="domain" description="FlgD Tudor-like" evidence="7">
    <location>
        <begin position="83"/>
        <end position="215"/>
    </location>
</feature>
<evidence type="ECO:0000256" key="4">
    <source>
        <dbReference type="ARBA" id="ARBA00024746"/>
    </source>
</evidence>
<evidence type="ECO:0000313" key="8">
    <source>
        <dbReference type="EMBL" id="GEJ56990.1"/>
    </source>
</evidence>
<dbReference type="EMBL" id="BJTG01000004">
    <property type="protein sequence ID" value="GEJ56990.1"/>
    <property type="molecule type" value="Genomic_DNA"/>
</dbReference>
<dbReference type="GO" id="GO:0044781">
    <property type="term" value="P:bacterial-type flagellum organization"/>
    <property type="evidence" value="ECO:0007669"/>
    <property type="project" value="UniProtKB-UniRule"/>
</dbReference>
<dbReference type="RefSeq" id="WP_176064491.1">
    <property type="nucleotide sequence ID" value="NZ_BJTG01000004.1"/>
</dbReference>
<dbReference type="InterPro" id="IPR005648">
    <property type="entry name" value="FlgD"/>
</dbReference>
<organism evidence="8 9">
    <name type="scientific">Anaeromyxobacter diazotrophicus</name>
    <dbReference type="NCBI Taxonomy" id="2590199"/>
    <lineage>
        <taxon>Bacteria</taxon>
        <taxon>Pseudomonadati</taxon>
        <taxon>Myxococcota</taxon>
        <taxon>Myxococcia</taxon>
        <taxon>Myxococcales</taxon>
        <taxon>Cystobacterineae</taxon>
        <taxon>Anaeromyxobacteraceae</taxon>
        <taxon>Anaeromyxobacter</taxon>
    </lineage>
</organism>
<dbReference type="Gene3D" id="2.60.40.4070">
    <property type="match status" value="1"/>
</dbReference>